<reference evidence="7" key="1">
    <citation type="submission" date="2023-02" db="EMBL/GenBank/DDBJ databases">
        <title>Genome of toxic invasive species Heracleum sosnowskyi carries increased number of genes despite the absence of recent whole-genome duplications.</title>
        <authorList>
            <person name="Schelkunov M."/>
            <person name="Shtratnikova V."/>
            <person name="Makarenko M."/>
            <person name="Klepikova A."/>
            <person name="Omelchenko D."/>
            <person name="Novikova G."/>
            <person name="Obukhova E."/>
            <person name="Bogdanov V."/>
            <person name="Penin A."/>
            <person name="Logacheva M."/>
        </authorList>
    </citation>
    <scope>NUCLEOTIDE SEQUENCE</scope>
    <source>
        <strain evidence="7">Hsosn_3</strain>
        <tissue evidence="7">Leaf</tissue>
    </source>
</reference>
<comment type="caution">
    <text evidence="7">The sequence shown here is derived from an EMBL/GenBank/DDBJ whole genome shotgun (WGS) entry which is preliminary data.</text>
</comment>
<reference evidence="7" key="2">
    <citation type="submission" date="2023-05" db="EMBL/GenBank/DDBJ databases">
        <authorList>
            <person name="Schelkunov M.I."/>
        </authorList>
    </citation>
    <scope>NUCLEOTIDE SEQUENCE</scope>
    <source>
        <strain evidence="7">Hsosn_3</strain>
        <tissue evidence="7">Leaf</tissue>
    </source>
</reference>
<organism evidence="7 8">
    <name type="scientific">Heracleum sosnowskyi</name>
    <dbReference type="NCBI Taxonomy" id="360622"/>
    <lineage>
        <taxon>Eukaryota</taxon>
        <taxon>Viridiplantae</taxon>
        <taxon>Streptophyta</taxon>
        <taxon>Embryophyta</taxon>
        <taxon>Tracheophyta</taxon>
        <taxon>Spermatophyta</taxon>
        <taxon>Magnoliopsida</taxon>
        <taxon>eudicotyledons</taxon>
        <taxon>Gunneridae</taxon>
        <taxon>Pentapetalae</taxon>
        <taxon>asterids</taxon>
        <taxon>campanulids</taxon>
        <taxon>Apiales</taxon>
        <taxon>Apiaceae</taxon>
        <taxon>Apioideae</taxon>
        <taxon>apioid superclade</taxon>
        <taxon>Tordylieae</taxon>
        <taxon>Tordyliinae</taxon>
        <taxon>Heracleum</taxon>
    </lineage>
</organism>
<accession>A0AAD8H514</accession>
<gene>
    <name evidence="7" type="ORF">POM88_045726</name>
</gene>
<protein>
    <submittedName>
        <fullName evidence="7">NAC domain-containing protein</fullName>
    </submittedName>
</protein>
<keyword evidence="3" id="KW-0804">Transcription</keyword>
<keyword evidence="2" id="KW-0238">DNA-binding</keyword>
<sequence>MMNNKGNERNDSGLQLQLPIGYRFRPTDEELILHYLKPKLLSFPFPSSVIPHHLHLFHSHPSLFLGDCKEKKYFFCKRSWNHFKKCRLSTTDGSGYWKALKKDKYICSTTGSIIGTKKSLVFYQGIHPHSIKTQWVMKEFSLLPSQTATLLNQKMEDWVIFCIYQRRRSKKHQVNKTRKNEDDVIAAQCENLMDFIILDSTESGPPLPSPSCSSGISEHVPSDHASTDQEETCSGSNTIPVSSYW</sequence>
<dbReference type="PROSITE" id="PS51005">
    <property type="entry name" value="NAC"/>
    <property type="match status" value="1"/>
</dbReference>
<dbReference type="PANTHER" id="PTHR31719">
    <property type="entry name" value="NAC TRANSCRIPTION FACTOR 56"/>
    <property type="match status" value="1"/>
</dbReference>
<dbReference type="Gene3D" id="2.170.150.80">
    <property type="entry name" value="NAC domain"/>
    <property type="match status" value="1"/>
</dbReference>
<feature type="domain" description="NAC" evidence="6">
    <location>
        <begin position="18"/>
        <end position="166"/>
    </location>
</feature>
<evidence type="ECO:0000313" key="8">
    <source>
        <dbReference type="Proteomes" id="UP001237642"/>
    </source>
</evidence>
<proteinExistence type="predicted"/>
<evidence type="ECO:0000259" key="6">
    <source>
        <dbReference type="PROSITE" id="PS51005"/>
    </source>
</evidence>
<name>A0AAD8H514_9APIA</name>
<evidence type="ECO:0000256" key="5">
    <source>
        <dbReference type="SAM" id="MobiDB-lite"/>
    </source>
</evidence>
<evidence type="ECO:0000256" key="1">
    <source>
        <dbReference type="ARBA" id="ARBA00023015"/>
    </source>
</evidence>
<dbReference type="GO" id="GO:0006355">
    <property type="term" value="P:regulation of DNA-templated transcription"/>
    <property type="evidence" value="ECO:0007669"/>
    <property type="project" value="InterPro"/>
</dbReference>
<keyword evidence="4" id="KW-0539">Nucleus</keyword>
<keyword evidence="8" id="KW-1185">Reference proteome</keyword>
<dbReference type="InterPro" id="IPR003441">
    <property type="entry name" value="NAC-dom"/>
</dbReference>
<dbReference type="EMBL" id="JAUIZM010000010">
    <property type="protein sequence ID" value="KAK1361252.1"/>
    <property type="molecule type" value="Genomic_DNA"/>
</dbReference>
<dbReference type="AlphaFoldDB" id="A0AAD8H514"/>
<dbReference type="SUPFAM" id="SSF101941">
    <property type="entry name" value="NAC domain"/>
    <property type="match status" value="1"/>
</dbReference>
<dbReference type="GO" id="GO:0003677">
    <property type="term" value="F:DNA binding"/>
    <property type="evidence" value="ECO:0007669"/>
    <property type="project" value="UniProtKB-KW"/>
</dbReference>
<evidence type="ECO:0000256" key="4">
    <source>
        <dbReference type="ARBA" id="ARBA00023242"/>
    </source>
</evidence>
<evidence type="ECO:0000256" key="3">
    <source>
        <dbReference type="ARBA" id="ARBA00023163"/>
    </source>
</evidence>
<feature type="compositionally biased region" description="Polar residues" evidence="5">
    <location>
        <begin position="232"/>
        <end position="245"/>
    </location>
</feature>
<dbReference type="InterPro" id="IPR036093">
    <property type="entry name" value="NAC_dom_sf"/>
</dbReference>
<dbReference type="Pfam" id="PF02365">
    <property type="entry name" value="NAM"/>
    <property type="match status" value="1"/>
</dbReference>
<dbReference type="Proteomes" id="UP001237642">
    <property type="component" value="Unassembled WGS sequence"/>
</dbReference>
<keyword evidence="1" id="KW-0805">Transcription regulation</keyword>
<dbReference type="PANTHER" id="PTHR31719:SF130">
    <property type="entry name" value="NAC DOMAIN-CONTAINING PROTEIN 18"/>
    <property type="match status" value="1"/>
</dbReference>
<evidence type="ECO:0000313" key="7">
    <source>
        <dbReference type="EMBL" id="KAK1361252.1"/>
    </source>
</evidence>
<evidence type="ECO:0000256" key="2">
    <source>
        <dbReference type="ARBA" id="ARBA00023125"/>
    </source>
</evidence>
<feature type="region of interest" description="Disordered" evidence="5">
    <location>
        <begin position="203"/>
        <end position="245"/>
    </location>
</feature>